<dbReference type="AlphaFoldDB" id="G0NQC0"/>
<dbReference type="EMBL" id="GL379924">
    <property type="protein sequence ID" value="EGT35567.1"/>
    <property type="molecule type" value="Genomic_DNA"/>
</dbReference>
<sequence>MSTYGVVCEDGSWIATKYNVTHYFHTASEMVSIPAETINGKKSKIWRAGCDLD</sequence>
<dbReference type="Proteomes" id="UP000008068">
    <property type="component" value="Unassembled WGS sequence"/>
</dbReference>
<name>G0NQC0_CAEBE</name>
<proteinExistence type="predicted"/>
<dbReference type="InterPro" id="IPR003326">
    <property type="entry name" value="TRA-1_regulated"/>
</dbReference>
<keyword evidence="2" id="KW-1185">Reference proteome</keyword>
<evidence type="ECO:0000313" key="1">
    <source>
        <dbReference type="EMBL" id="EGT35567.1"/>
    </source>
</evidence>
<organism evidence="2">
    <name type="scientific">Caenorhabditis brenneri</name>
    <name type="common">Nematode worm</name>
    <dbReference type="NCBI Taxonomy" id="135651"/>
    <lineage>
        <taxon>Eukaryota</taxon>
        <taxon>Metazoa</taxon>
        <taxon>Ecdysozoa</taxon>
        <taxon>Nematoda</taxon>
        <taxon>Chromadorea</taxon>
        <taxon>Rhabditida</taxon>
        <taxon>Rhabditina</taxon>
        <taxon>Rhabditomorpha</taxon>
        <taxon>Rhabditoidea</taxon>
        <taxon>Rhabditidae</taxon>
        <taxon>Peloderinae</taxon>
        <taxon>Caenorhabditis</taxon>
    </lineage>
</organism>
<dbReference type="InParanoid" id="G0NQC0"/>
<reference evidence="2" key="1">
    <citation type="submission" date="2011-07" db="EMBL/GenBank/DDBJ databases">
        <authorList>
            <consortium name="Caenorhabditis brenneri Sequencing and Analysis Consortium"/>
            <person name="Wilson R.K."/>
        </authorList>
    </citation>
    <scope>NUCLEOTIDE SEQUENCE [LARGE SCALE GENOMIC DNA]</scope>
    <source>
        <strain evidence="2">PB2801</strain>
    </source>
</reference>
<gene>
    <name evidence="1" type="ORF">CAEBREN_25404</name>
</gene>
<evidence type="ECO:0000313" key="2">
    <source>
        <dbReference type="Proteomes" id="UP000008068"/>
    </source>
</evidence>
<dbReference type="Pfam" id="PF02343">
    <property type="entry name" value="TRA-1_regulated"/>
    <property type="match status" value="1"/>
</dbReference>
<dbReference type="HOGENOM" id="CLU_3070660_0_0_1"/>
<accession>G0NQC0</accession>
<protein>
    <submittedName>
        <fullName evidence="1">Uncharacterized protein</fullName>
    </submittedName>
</protein>